<dbReference type="NCBIfam" id="TIGR01174">
    <property type="entry name" value="ftsA"/>
    <property type="match status" value="1"/>
</dbReference>
<name>A0A381RM45_9ZZZZ</name>
<dbReference type="Pfam" id="PF14450">
    <property type="entry name" value="FtsA"/>
    <property type="match status" value="1"/>
</dbReference>
<keyword evidence="3" id="KW-0472">Membrane</keyword>
<dbReference type="InterPro" id="IPR043129">
    <property type="entry name" value="ATPase_NBD"/>
</dbReference>
<keyword evidence="4" id="KW-0131">Cell cycle</keyword>
<sequence>MQNINGIDNKLVAGIDIGSENIYCAIGSLIPENSRIKLLGIGKCSVKESFKNGSITNRNQLIEQLETAVNEAEIMAGKKINSAYMSLTGDHVRGINTQGAVALNRNNTNGAIENNSITQKDINHVLELTQGIALPPDKDILHTIPQEFIVDTLEQIDNPIGLSGRRLEGHVHLVTAATTAMKNLVESAEEVGIKINGLVFKPLAAAASTLTKDETKLGVSLIDIGSTTTGVAIYNNGAIRHSAVIPIGSASITNDIAVMLRISIEEAEKIKINYASAKASLSSSKLDIEIPSDNICNSTNKISEHELSTYVEARMEEIFQLAQNEINRSGINNSLTYGAVLTGGGSQLRNIVPLAKELLQMPIRLGKPTVNIQGNKDFADRPIDSTLLGLLLWPYHSNEHKTLDSTIISWIEYFKQIIKEFF</sequence>
<dbReference type="Pfam" id="PF02491">
    <property type="entry name" value="SHS2_FTSA"/>
    <property type="match status" value="1"/>
</dbReference>
<dbReference type="InterPro" id="IPR050696">
    <property type="entry name" value="FtsA/MreB"/>
</dbReference>
<dbReference type="PANTHER" id="PTHR32432">
    <property type="entry name" value="CELL DIVISION PROTEIN FTSA-RELATED"/>
    <property type="match status" value="1"/>
</dbReference>
<dbReference type="HAMAP" id="MF_02033">
    <property type="entry name" value="FtsA"/>
    <property type="match status" value="1"/>
</dbReference>
<evidence type="ECO:0000259" key="5">
    <source>
        <dbReference type="SMART" id="SM00842"/>
    </source>
</evidence>
<reference evidence="6" key="1">
    <citation type="submission" date="2018-05" db="EMBL/GenBank/DDBJ databases">
        <authorList>
            <person name="Lanie J.A."/>
            <person name="Ng W.-L."/>
            <person name="Kazmierczak K.M."/>
            <person name="Andrzejewski T.M."/>
            <person name="Davidsen T.M."/>
            <person name="Wayne K.J."/>
            <person name="Tettelin H."/>
            <person name="Glass J.I."/>
            <person name="Rusch D."/>
            <person name="Podicherti R."/>
            <person name="Tsui H.-C.T."/>
            <person name="Winkler M.E."/>
        </authorList>
    </citation>
    <scope>NUCLEOTIDE SEQUENCE</scope>
</reference>
<dbReference type="AlphaFoldDB" id="A0A381RM45"/>
<keyword evidence="1" id="KW-1003">Cell membrane</keyword>
<dbReference type="Gene3D" id="3.30.420.40">
    <property type="match status" value="1"/>
</dbReference>
<protein>
    <recommendedName>
        <fullName evidence="5">SHS2 domain-containing protein</fullName>
    </recommendedName>
</protein>
<proteinExistence type="inferred from homology"/>
<evidence type="ECO:0000256" key="4">
    <source>
        <dbReference type="ARBA" id="ARBA00023306"/>
    </source>
</evidence>
<dbReference type="InterPro" id="IPR020823">
    <property type="entry name" value="Cell_div_FtsA"/>
</dbReference>
<evidence type="ECO:0000256" key="1">
    <source>
        <dbReference type="ARBA" id="ARBA00022475"/>
    </source>
</evidence>
<dbReference type="PANTHER" id="PTHR32432:SF4">
    <property type="entry name" value="CELL DIVISION PROTEIN FTSA"/>
    <property type="match status" value="1"/>
</dbReference>
<dbReference type="GO" id="GO:0051301">
    <property type="term" value="P:cell division"/>
    <property type="evidence" value="ECO:0007669"/>
    <property type="project" value="UniProtKB-KW"/>
</dbReference>
<dbReference type="SUPFAM" id="SSF53067">
    <property type="entry name" value="Actin-like ATPase domain"/>
    <property type="match status" value="2"/>
</dbReference>
<dbReference type="GO" id="GO:0009898">
    <property type="term" value="C:cytoplasmic side of plasma membrane"/>
    <property type="evidence" value="ECO:0007669"/>
    <property type="project" value="TreeGrafter"/>
</dbReference>
<accession>A0A381RM45</accession>
<evidence type="ECO:0000256" key="3">
    <source>
        <dbReference type="ARBA" id="ARBA00023136"/>
    </source>
</evidence>
<dbReference type="InterPro" id="IPR003494">
    <property type="entry name" value="SHS2_FtsA"/>
</dbReference>
<evidence type="ECO:0000313" key="6">
    <source>
        <dbReference type="EMBL" id="SUZ92294.1"/>
    </source>
</evidence>
<organism evidence="6">
    <name type="scientific">marine metagenome</name>
    <dbReference type="NCBI Taxonomy" id="408172"/>
    <lineage>
        <taxon>unclassified sequences</taxon>
        <taxon>metagenomes</taxon>
        <taxon>ecological metagenomes</taxon>
    </lineage>
</organism>
<dbReference type="EMBL" id="UINC01002047">
    <property type="protein sequence ID" value="SUZ92294.1"/>
    <property type="molecule type" value="Genomic_DNA"/>
</dbReference>
<dbReference type="SMART" id="SM00842">
    <property type="entry name" value="FtsA"/>
    <property type="match status" value="1"/>
</dbReference>
<feature type="domain" description="SHS2" evidence="5">
    <location>
        <begin position="12"/>
        <end position="209"/>
    </location>
</feature>
<dbReference type="GO" id="GO:0032153">
    <property type="term" value="C:cell division site"/>
    <property type="evidence" value="ECO:0007669"/>
    <property type="project" value="TreeGrafter"/>
</dbReference>
<evidence type="ECO:0000256" key="2">
    <source>
        <dbReference type="ARBA" id="ARBA00022618"/>
    </source>
</evidence>
<dbReference type="CDD" id="cd24048">
    <property type="entry name" value="ASKHA_NBD_FtsA"/>
    <property type="match status" value="1"/>
</dbReference>
<dbReference type="PIRSF" id="PIRSF003101">
    <property type="entry name" value="FtsA"/>
    <property type="match status" value="1"/>
</dbReference>
<dbReference type="Gene3D" id="3.30.1490.110">
    <property type="match status" value="1"/>
</dbReference>
<keyword evidence="2" id="KW-0132">Cell division</keyword>
<gene>
    <name evidence="6" type="ORF">METZ01_LOCUS45148</name>
</gene>